<gene>
    <name evidence="18" type="ORF">DYB28_002589</name>
    <name evidence="17" type="ORF">DYB37_003469</name>
</gene>
<dbReference type="InterPro" id="IPR011992">
    <property type="entry name" value="EF-hand-dom_pair"/>
</dbReference>
<evidence type="ECO:0000256" key="10">
    <source>
        <dbReference type="ARBA" id="ARBA00023136"/>
    </source>
</evidence>
<feature type="transmembrane region" description="Helical" evidence="15">
    <location>
        <begin position="575"/>
        <end position="598"/>
    </location>
</feature>
<evidence type="ECO:0000256" key="11">
    <source>
        <dbReference type="ARBA" id="ARBA00034269"/>
    </source>
</evidence>
<dbReference type="AlphaFoldDB" id="A0A3L6VFA6"/>
<comment type="caution">
    <text evidence="17">The sequence shown here is derived from an EMBL/GenBank/DDBJ whole genome shotgun (WGS) entry which is preliminary data.</text>
</comment>
<evidence type="ECO:0000313" key="17">
    <source>
        <dbReference type="EMBL" id="RHZ19398.1"/>
    </source>
</evidence>
<evidence type="ECO:0000256" key="8">
    <source>
        <dbReference type="ARBA" id="ARBA00022989"/>
    </source>
</evidence>
<accession>A0A3L6VFA6</accession>
<evidence type="ECO:0000256" key="13">
    <source>
        <dbReference type="SAM" id="Coils"/>
    </source>
</evidence>
<comment type="subcellular location">
    <subcellularLocation>
        <location evidence="1">Cell membrane</location>
        <topology evidence="1">Multi-pass membrane protein</topology>
    </subcellularLocation>
</comment>
<comment type="function">
    <text evidence="12">Mediates influx of magnesium ions. Alternates between open and closed states. Activated by low cytoplasmic Mg(2+) levels. Inactive when cytoplasmic Mg(2+) levels are high.</text>
</comment>
<dbReference type="InterPro" id="IPR045863">
    <property type="entry name" value="CorA_TM1_TM2"/>
</dbReference>
<keyword evidence="8 15" id="KW-1133">Transmembrane helix</keyword>
<evidence type="ECO:0000256" key="3">
    <source>
        <dbReference type="ARBA" id="ARBA00022448"/>
    </source>
</evidence>
<dbReference type="Proteomes" id="UP000285430">
    <property type="component" value="Unassembled WGS sequence"/>
</dbReference>
<dbReference type="InterPro" id="IPR002048">
    <property type="entry name" value="EF_hand_dom"/>
</dbReference>
<keyword evidence="5 15" id="KW-0812">Transmembrane</keyword>
<dbReference type="EMBL" id="QUTI01023529">
    <property type="protein sequence ID" value="RLO07366.1"/>
    <property type="molecule type" value="Genomic_DNA"/>
</dbReference>
<dbReference type="PROSITE" id="PS00018">
    <property type="entry name" value="EF_HAND_1"/>
    <property type="match status" value="1"/>
</dbReference>
<protein>
    <recommendedName>
        <fullName evidence="16">EF-hand domain-containing protein</fullName>
    </recommendedName>
</protein>
<keyword evidence="4" id="KW-1003">Cell membrane</keyword>
<dbReference type="SUPFAM" id="SSF47473">
    <property type="entry name" value="EF-hand"/>
    <property type="match status" value="1"/>
</dbReference>
<dbReference type="FunFam" id="1.20.58.340:FF:000004">
    <property type="entry name" value="Magnesium transport protein CorA"/>
    <property type="match status" value="1"/>
</dbReference>
<evidence type="ECO:0000256" key="12">
    <source>
        <dbReference type="ARBA" id="ARBA00045497"/>
    </source>
</evidence>
<evidence type="ECO:0000256" key="14">
    <source>
        <dbReference type="SAM" id="MobiDB-lite"/>
    </source>
</evidence>
<dbReference type="GO" id="GO:0050897">
    <property type="term" value="F:cobalt ion binding"/>
    <property type="evidence" value="ECO:0007669"/>
    <property type="project" value="TreeGrafter"/>
</dbReference>
<evidence type="ECO:0000256" key="6">
    <source>
        <dbReference type="ARBA" id="ARBA00022837"/>
    </source>
</evidence>
<keyword evidence="10 15" id="KW-0472">Membrane</keyword>
<keyword evidence="7" id="KW-0460">Magnesium</keyword>
<evidence type="ECO:0000256" key="1">
    <source>
        <dbReference type="ARBA" id="ARBA00004651"/>
    </source>
</evidence>
<evidence type="ECO:0000259" key="16">
    <source>
        <dbReference type="PROSITE" id="PS50222"/>
    </source>
</evidence>
<evidence type="ECO:0000313" key="19">
    <source>
        <dbReference type="Proteomes" id="UP000275652"/>
    </source>
</evidence>
<dbReference type="VEuPathDB" id="FungiDB:H257_10997"/>
<name>A0A3L6VFA6_APHAT</name>
<feature type="region of interest" description="Disordered" evidence="14">
    <location>
        <begin position="1"/>
        <end position="32"/>
    </location>
</feature>
<dbReference type="PANTHER" id="PTHR46494:SF1">
    <property type="entry name" value="CORA FAMILY METAL ION TRANSPORTER (EUROFUNG)"/>
    <property type="match status" value="1"/>
</dbReference>
<dbReference type="GO" id="GO:0015095">
    <property type="term" value="F:magnesium ion transmembrane transporter activity"/>
    <property type="evidence" value="ECO:0007669"/>
    <property type="project" value="TreeGrafter"/>
</dbReference>
<comment type="similarity">
    <text evidence="2">Belongs to the CorA metal ion transporter (MIT) (TC 1.A.35) family.</text>
</comment>
<dbReference type="EMBL" id="QUTH01003438">
    <property type="protein sequence ID" value="RHZ19398.1"/>
    <property type="molecule type" value="Genomic_DNA"/>
</dbReference>
<comment type="catalytic activity">
    <reaction evidence="11">
        <text>Mg(2+)(in) = Mg(2+)(out)</text>
        <dbReference type="Rhea" id="RHEA:29827"/>
        <dbReference type="ChEBI" id="CHEBI:18420"/>
    </reaction>
</comment>
<feature type="coiled-coil region" evidence="13">
    <location>
        <begin position="536"/>
        <end position="570"/>
    </location>
</feature>
<keyword evidence="6" id="KW-0106">Calcium</keyword>
<feature type="region of interest" description="Disordered" evidence="14">
    <location>
        <begin position="103"/>
        <end position="130"/>
    </location>
</feature>
<keyword evidence="13" id="KW-0175">Coiled coil</keyword>
<evidence type="ECO:0000256" key="2">
    <source>
        <dbReference type="ARBA" id="ARBA00009765"/>
    </source>
</evidence>
<evidence type="ECO:0000256" key="15">
    <source>
        <dbReference type="SAM" id="Phobius"/>
    </source>
</evidence>
<keyword evidence="3" id="KW-0813">Transport</keyword>
<dbReference type="GO" id="GO:0000287">
    <property type="term" value="F:magnesium ion binding"/>
    <property type="evidence" value="ECO:0007669"/>
    <property type="project" value="TreeGrafter"/>
</dbReference>
<dbReference type="Gene3D" id="1.10.238.10">
    <property type="entry name" value="EF-hand"/>
    <property type="match status" value="1"/>
</dbReference>
<dbReference type="GO" id="GO:0005886">
    <property type="term" value="C:plasma membrane"/>
    <property type="evidence" value="ECO:0007669"/>
    <property type="project" value="UniProtKB-SubCell"/>
</dbReference>
<evidence type="ECO:0000313" key="20">
    <source>
        <dbReference type="Proteomes" id="UP000285430"/>
    </source>
</evidence>
<reference evidence="17 20" key="2">
    <citation type="submission" date="2018-08" db="EMBL/GenBank/DDBJ databases">
        <title>Aphanomyces genome sequencing and annotation.</title>
        <authorList>
            <person name="Minardi D."/>
            <person name="Oidtmann B."/>
            <person name="Van Der Giezen M."/>
            <person name="Studholme D.J."/>
        </authorList>
    </citation>
    <scope>NUCLEOTIDE SEQUENCE [LARGE SCALE GENOMIC DNA]</scope>
    <source>
        <strain evidence="17 20">Da</strain>
    </source>
</reference>
<feature type="transmembrane region" description="Helical" evidence="15">
    <location>
        <begin position="610"/>
        <end position="633"/>
    </location>
</feature>
<dbReference type="Gene3D" id="3.30.460.20">
    <property type="entry name" value="CorA soluble domain-like"/>
    <property type="match status" value="1"/>
</dbReference>
<feature type="domain" description="EF-hand" evidence="16">
    <location>
        <begin position="185"/>
        <end position="220"/>
    </location>
</feature>
<evidence type="ECO:0000256" key="9">
    <source>
        <dbReference type="ARBA" id="ARBA00023065"/>
    </source>
</evidence>
<dbReference type="GO" id="GO:0015087">
    <property type="term" value="F:cobalt ion transmembrane transporter activity"/>
    <property type="evidence" value="ECO:0007669"/>
    <property type="project" value="TreeGrafter"/>
</dbReference>
<dbReference type="InterPro" id="IPR002523">
    <property type="entry name" value="MgTranspt_CorA/ZnTranspt_ZntB"/>
</dbReference>
<dbReference type="PROSITE" id="PS50222">
    <property type="entry name" value="EF_HAND_2"/>
    <property type="match status" value="1"/>
</dbReference>
<dbReference type="Pfam" id="PF01544">
    <property type="entry name" value="CorA"/>
    <property type="match status" value="1"/>
</dbReference>
<dbReference type="SUPFAM" id="SSF143865">
    <property type="entry name" value="CorA soluble domain-like"/>
    <property type="match status" value="1"/>
</dbReference>
<dbReference type="Gene3D" id="1.20.58.340">
    <property type="entry name" value="Magnesium transport protein CorA, transmembrane region"/>
    <property type="match status" value="2"/>
</dbReference>
<sequence>MSNSSRSRSHHDDVGPVGGASYAALETPSTSTAVDDAAVSHVTATPALPSIEPSSGVVRISIDPIPVEAWVPTGKLPRFTFEDAQRLEWDYSNLTNRDVHRKPSTLSMSARSVSKNNAASHRVSSEFGDGEREAKEDIGVLLDPFYDVTSGRLRRLFQHFCPKGKDAVSYDEFYNGLLALGITVPAGVSFRDVVRKIDSNGDNSISVDEFIHAVQMIKQAHLFKPEHTQAEYDHVLRVVDYSPTNLHAVDPVTKLQSFMFSAKPQWAKVRWVHLAGFQRTDDVNLRRLAIKYQLHPLALEDCLNQNDKIRCKFEHYEDHSFLIVPVLRPLHTDKARHIEACIADHRREVFNKRQAALLKDDMLKPPVAATRETLTAKLNELKVMMREPQQLCVFQTNDGNVLSVQEDVDTPPVGADTEGGSSSATAAFPLWDLVFDHNMAKSYSKLRSHDGNFLVVSLLNAVVEEIMPLVEVFEAKFDLQGQLLRLEGTKFDTKRFSRAKKQLIAIEKIVRPLLDLVQDQLLDQDEFNHGEVKNYLRDVKDHLKQMAAELREHQQTLAALIDEEKRISAKAQADVMYAMSVIAACFLPGTFMTGIYGMNFDHMPELTWEYGYIVWWVVLLTVVSTLLSFMKFVKGWI</sequence>
<dbReference type="SUPFAM" id="SSF144083">
    <property type="entry name" value="Magnesium transport protein CorA, transmembrane region"/>
    <property type="match status" value="1"/>
</dbReference>
<evidence type="ECO:0000313" key="18">
    <source>
        <dbReference type="EMBL" id="RLO07366.1"/>
    </source>
</evidence>
<dbReference type="InterPro" id="IPR018247">
    <property type="entry name" value="EF_Hand_1_Ca_BS"/>
</dbReference>
<reference evidence="18 19" key="1">
    <citation type="journal article" date="2018" name="J. Invertebr. Pathol.">
        <title>New genotyping method for the causative agent of crayfish plague (Aphanomyces astaci) based on whole genome data.</title>
        <authorList>
            <person name="Minardi D."/>
            <person name="Studholme D.J."/>
            <person name="van der Giezen M."/>
            <person name="Pretto T."/>
            <person name="Oidtmann B."/>
        </authorList>
    </citation>
    <scope>NUCLEOTIDE SEQUENCE [LARGE SCALE GENOMIC DNA]</scope>
    <source>
        <strain evidence="18 19">KB13</strain>
    </source>
</reference>
<organism evidence="17 20">
    <name type="scientific">Aphanomyces astaci</name>
    <name type="common">Crayfish plague agent</name>
    <dbReference type="NCBI Taxonomy" id="112090"/>
    <lineage>
        <taxon>Eukaryota</taxon>
        <taxon>Sar</taxon>
        <taxon>Stramenopiles</taxon>
        <taxon>Oomycota</taxon>
        <taxon>Saprolegniomycetes</taxon>
        <taxon>Saprolegniales</taxon>
        <taxon>Verrucalvaceae</taxon>
        <taxon>Aphanomyces</taxon>
    </lineage>
</organism>
<evidence type="ECO:0000256" key="7">
    <source>
        <dbReference type="ARBA" id="ARBA00022842"/>
    </source>
</evidence>
<dbReference type="PANTHER" id="PTHR46494">
    <property type="entry name" value="CORA FAMILY METAL ION TRANSPORTER (EUROFUNG)"/>
    <property type="match status" value="1"/>
</dbReference>
<dbReference type="Proteomes" id="UP000275652">
    <property type="component" value="Unassembled WGS sequence"/>
</dbReference>
<keyword evidence="9" id="KW-0406">Ion transport</keyword>
<evidence type="ECO:0000256" key="4">
    <source>
        <dbReference type="ARBA" id="ARBA00022475"/>
    </source>
</evidence>
<proteinExistence type="inferred from homology"/>
<feature type="compositionally biased region" description="Polar residues" evidence="14">
    <location>
        <begin position="104"/>
        <end position="119"/>
    </location>
</feature>
<dbReference type="InterPro" id="IPR045861">
    <property type="entry name" value="CorA_cytoplasmic_dom"/>
</dbReference>
<evidence type="ECO:0000256" key="5">
    <source>
        <dbReference type="ARBA" id="ARBA00022692"/>
    </source>
</evidence>
<dbReference type="GO" id="GO:0005509">
    <property type="term" value="F:calcium ion binding"/>
    <property type="evidence" value="ECO:0007669"/>
    <property type="project" value="InterPro"/>
</dbReference>